<dbReference type="NCBIfam" id="TIGR01798">
    <property type="entry name" value="cit_synth_I"/>
    <property type="match status" value="1"/>
</dbReference>
<evidence type="ECO:0000313" key="11">
    <source>
        <dbReference type="EMBL" id="BBO75070.1"/>
    </source>
</evidence>
<dbReference type="InterPro" id="IPR002020">
    <property type="entry name" value="Citrate_synthase"/>
</dbReference>
<evidence type="ECO:0000256" key="6">
    <source>
        <dbReference type="NCBIfam" id="TIGR01798"/>
    </source>
</evidence>
<comment type="pathway">
    <text evidence="1 9">Carbohydrate metabolism; tricarboxylic acid cycle; isocitrate from oxaloacetate: step 1/2.</text>
</comment>
<dbReference type="PANTHER" id="PTHR42871:SF1">
    <property type="entry name" value="CITRATE SYNTHASE"/>
    <property type="match status" value="1"/>
</dbReference>
<evidence type="ECO:0000256" key="2">
    <source>
        <dbReference type="ARBA" id="ARBA00010566"/>
    </source>
</evidence>
<dbReference type="Gene3D" id="2.20.28.60">
    <property type="match status" value="1"/>
</dbReference>
<evidence type="ECO:0000256" key="1">
    <source>
        <dbReference type="ARBA" id="ARBA00004751"/>
    </source>
</evidence>
<dbReference type="RefSeq" id="WP_155304023.1">
    <property type="nucleotide sequence ID" value="NZ_AP021875.1"/>
</dbReference>
<dbReference type="GO" id="GO:0005737">
    <property type="term" value="C:cytoplasm"/>
    <property type="evidence" value="ECO:0007669"/>
    <property type="project" value="InterPro"/>
</dbReference>
<evidence type="ECO:0000256" key="5">
    <source>
        <dbReference type="ARBA" id="ARBA00049288"/>
    </source>
</evidence>
<dbReference type="Gene3D" id="1.10.230.10">
    <property type="entry name" value="Cytochrome P450-Terp, domain 2"/>
    <property type="match status" value="1"/>
</dbReference>
<dbReference type="InterPro" id="IPR016142">
    <property type="entry name" value="Citrate_synth-like_lrg_a-sub"/>
</dbReference>
<dbReference type="EMBL" id="AP021875">
    <property type="protein sequence ID" value="BBO75070.1"/>
    <property type="molecule type" value="Genomic_DNA"/>
</dbReference>
<dbReference type="CDD" id="cd06114">
    <property type="entry name" value="EcCS_like"/>
    <property type="match status" value="1"/>
</dbReference>
<reference evidence="11 12" key="1">
    <citation type="submission" date="2019-11" db="EMBL/GenBank/DDBJ databases">
        <title>Comparative genomics of hydrocarbon-degrading Desulfosarcina strains.</title>
        <authorList>
            <person name="Watanabe M."/>
            <person name="Kojima H."/>
            <person name="Fukui M."/>
        </authorList>
    </citation>
    <scope>NUCLEOTIDE SEQUENCE [LARGE SCALE GENOMIC DNA]</scope>
    <source>
        <strain evidence="11 12">PP31</strain>
    </source>
</reference>
<proteinExistence type="inferred from homology"/>
<keyword evidence="3 9" id="KW-0816">Tricarboxylic acid cycle</keyword>
<protein>
    <recommendedName>
        <fullName evidence="6 7">Citrate synthase</fullName>
    </recommendedName>
</protein>
<feature type="active site" evidence="8">
    <location>
        <position position="361"/>
    </location>
</feature>
<dbReference type="InterPro" id="IPR024176">
    <property type="entry name" value="Citrate_synthase_bac-typ"/>
</dbReference>
<sequence>MEDFVTLTYNGHQMKLPVVTGSEGEKAVDISNLRAETGFITLDPGYANTGSCLSAITYMDGEKGILRYRGIPVEQLAEKATFKETAYLLINGRLPNREQLTRFSVMLNDNSLVHEDLKTFYQNFPRASHPMGILSAMVNALRSFYPELGTLEEEITITMTRLLAKVRTMAAMSYKISRGHRVVYPRPDLTYCENFLNMMFDTPVRPYEINRAAVNALRVFWILHADHEQNCSTSAVRMVGSARVNLYAAISSGIAALWGPLHGGANQAVIEMLTTIQNEGGNYHKAIERAKDKNDPFRLMGFGHRIYKTYDPRAKIMKKMCDELLDSLQIDDPLLDIAKELEEVAVKDPYFVDHNLYPNIDFYSGIVLRAIGIPTNMFTVMFAIGRLPGWIAQWKESMDDPKWKISRPRQIYVGEREYDFVPIHARP</sequence>
<dbReference type="SUPFAM" id="SSF48256">
    <property type="entry name" value="Citrate synthase"/>
    <property type="match status" value="1"/>
</dbReference>
<keyword evidence="12" id="KW-1185">Reference proteome</keyword>
<evidence type="ECO:0000256" key="3">
    <source>
        <dbReference type="ARBA" id="ARBA00022532"/>
    </source>
</evidence>
<dbReference type="FunFam" id="1.10.230.10:FF:000002">
    <property type="entry name" value="Citrate synthase"/>
    <property type="match status" value="1"/>
</dbReference>
<dbReference type="Proteomes" id="UP000427769">
    <property type="component" value="Chromosome"/>
</dbReference>
<dbReference type="InterPro" id="IPR036969">
    <property type="entry name" value="Citrate_synthase_sf"/>
</dbReference>
<dbReference type="Gene3D" id="1.10.580.10">
    <property type="entry name" value="Citrate Synthase, domain 1"/>
    <property type="match status" value="1"/>
</dbReference>
<dbReference type="PANTHER" id="PTHR42871">
    <property type="entry name" value="CITRATE SYNTHASE"/>
    <property type="match status" value="1"/>
</dbReference>
<dbReference type="OrthoDB" id="9800864at2"/>
<keyword evidence="4 7" id="KW-0808">Transferase</keyword>
<dbReference type="InterPro" id="IPR016143">
    <property type="entry name" value="Citrate_synth-like_sm_a-sub"/>
</dbReference>
<evidence type="ECO:0000256" key="8">
    <source>
        <dbReference type="PIRSR" id="PIRSR001369-1"/>
    </source>
</evidence>
<evidence type="ECO:0000256" key="10">
    <source>
        <dbReference type="RuleBase" id="RU003406"/>
    </source>
</evidence>
<dbReference type="InterPro" id="IPR010953">
    <property type="entry name" value="Citrate_synthase_typ-I"/>
</dbReference>
<dbReference type="PRINTS" id="PR00143">
    <property type="entry name" value="CITRTSNTHASE"/>
</dbReference>
<comment type="similarity">
    <text evidence="2 7 10">Belongs to the citrate synthase family.</text>
</comment>
<dbReference type="PROSITE" id="PS00480">
    <property type="entry name" value="CITRATE_SYNTHASE"/>
    <property type="match status" value="1"/>
</dbReference>
<comment type="catalytic activity">
    <reaction evidence="5 9">
        <text>oxaloacetate + acetyl-CoA + H2O = citrate + CoA + H(+)</text>
        <dbReference type="Rhea" id="RHEA:16845"/>
        <dbReference type="ChEBI" id="CHEBI:15377"/>
        <dbReference type="ChEBI" id="CHEBI:15378"/>
        <dbReference type="ChEBI" id="CHEBI:16452"/>
        <dbReference type="ChEBI" id="CHEBI:16947"/>
        <dbReference type="ChEBI" id="CHEBI:57287"/>
        <dbReference type="ChEBI" id="CHEBI:57288"/>
        <dbReference type="EC" id="2.3.3.16"/>
    </reaction>
</comment>
<gene>
    <name evidence="11" type="primary">gltA</name>
    <name evidence="11" type="ORF">DSCW_24870</name>
</gene>
<dbReference type="UniPathway" id="UPA00223">
    <property type="reaction ID" value="UER00717"/>
</dbReference>
<dbReference type="GO" id="GO:0036440">
    <property type="term" value="F:citrate synthase activity"/>
    <property type="evidence" value="ECO:0007669"/>
    <property type="project" value="UniProtKB-EC"/>
</dbReference>
<evidence type="ECO:0000256" key="7">
    <source>
        <dbReference type="PIRNR" id="PIRNR001369"/>
    </source>
</evidence>
<dbReference type="PIRSF" id="PIRSF001369">
    <property type="entry name" value="Citrate_synth"/>
    <property type="match status" value="1"/>
</dbReference>
<evidence type="ECO:0000313" key="12">
    <source>
        <dbReference type="Proteomes" id="UP000427769"/>
    </source>
</evidence>
<organism evidence="11 12">
    <name type="scientific">Desulfosarcina widdelii</name>
    <dbReference type="NCBI Taxonomy" id="947919"/>
    <lineage>
        <taxon>Bacteria</taxon>
        <taxon>Pseudomonadati</taxon>
        <taxon>Thermodesulfobacteriota</taxon>
        <taxon>Desulfobacteria</taxon>
        <taxon>Desulfobacterales</taxon>
        <taxon>Desulfosarcinaceae</taxon>
        <taxon>Desulfosarcina</taxon>
    </lineage>
</organism>
<dbReference type="InterPro" id="IPR019810">
    <property type="entry name" value="Citrate_synthase_AS"/>
</dbReference>
<dbReference type="KEGG" id="dwd:DSCW_24870"/>
<feature type="active site" evidence="8">
    <location>
        <position position="304"/>
    </location>
</feature>
<dbReference type="GO" id="GO:0006099">
    <property type="term" value="P:tricarboxylic acid cycle"/>
    <property type="evidence" value="ECO:0007669"/>
    <property type="project" value="UniProtKB-UniRule"/>
</dbReference>
<accession>A0A5K7Z340</accession>
<dbReference type="NCBIfam" id="NF004126">
    <property type="entry name" value="PRK05614.1"/>
    <property type="match status" value="1"/>
</dbReference>
<evidence type="ECO:0000256" key="4">
    <source>
        <dbReference type="ARBA" id="ARBA00022679"/>
    </source>
</evidence>
<dbReference type="Pfam" id="PF00285">
    <property type="entry name" value="Citrate_synt"/>
    <property type="match status" value="1"/>
</dbReference>
<dbReference type="AlphaFoldDB" id="A0A5K7Z340"/>
<evidence type="ECO:0000256" key="9">
    <source>
        <dbReference type="RuleBase" id="RU003370"/>
    </source>
</evidence>
<name>A0A5K7Z340_9BACT</name>